<dbReference type="Proteomes" id="UP001162741">
    <property type="component" value="Chromosome"/>
</dbReference>
<feature type="domain" description="Gfo/Idh/MocA-like oxidoreductase N-terminal" evidence="2">
    <location>
        <begin position="56"/>
        <end position="175"/>
    </location>
</feature>
<evidence type="ECO:0000313" key="4">
    <source>
        <dbReference type="Proteomes" id="UP001162741"/>
    </source>
</evidence>
<protein>
    <submittedName>
        <fullName evidence="3">Gfo/Idh/MocA family oxidoreductase</fullName>
    </submittedName>
</protein>
<name>A0ABY6IYK0_9BACT</name>
<evidence type="ECO:0000259" key="2">
    <source>
        <dbReference type="Pfam" id="PF01408"/>
    </source>
</evidence>
<dbReference type="PANTHER" id="PTHR43818">
    <property type="entry name" value="BCDNA.GH03377"/>
    <property type="match status" value="1"/>
</dbReference>
<keyword evidence="4" id="KW-1185">Reference proteome</keyword>
<gene>
    <name evidence="3" type="ORF">MKQ68_20460</name>
</gene>
<dbReference type="Gene3D" id="3.30.360.10">
    <property type="entry name" value="Dihydrodipicolinate Reductase, domain 2"/>
    <property type="match status" value="1"/>
</dbReference>
<dbReference type="SUPFAM" id="SSF51735">
    <property type="entry name" value="NAD(P)-binding Rossmann-fold domains"/>
    <property type="match status" value="1"/>
</dbReference>
<proteinExistence type="predicted"/>
<sequence>MSMNSGGKSRRGFITKVAKGMVGATLLPNIITAADRQRNLVQLAREKGHYSPNDNIQIALIGAGGMGTADANTAITVPGVKLVAACDLYDGRLADAKKKYGSDIFTTRDYREILQRKDIDAVIIATPDHWHKDISVAAMNAGKSVYCEKPMVHDISEGPAVVEAQHKNKVVFQVGSQGVSSLGNEKARQLLKDGAIGQLNYAEGFWARMSPFGAWQYPIPADASEKTVGWDTYLSNTKKRAFDPLRFFRWRNYRDYGTGVSGDLFVHLFSSLHLVTGSIGPDKVMATGGLRYWKDGREVPDVMLGMFDYPETNVHPAFNLSLRVNFVDGTGGTNYLRMVGSEGSMTVEWDKVTLLRNKNYAAADDPLLQTKQSQQNGKQYVYERKHMLDPEKLEYAAEEGYKGAHFDHFYNLFNAMRTGGKVAEDALFGYRAAAPALLCNDSYFSNKIIHWDPKNLKTVNK</sequence>
<reference evidence="3" key="1">
    <citation type="submission" date="2022-10" db="EMBL/GenBank/DDBJ databases">
        <title>Chitinophaga sp. nov., isolated from soil.</title>
        <authorList>
            <person name="Jeon C.O."/>
        </authorList>
    </citation>
    <scope>NUCLEOTIDE SEQUENCE</scope>
    <source>
        <strain evidence="3">R8</strain>
    </source>
</reference>
<evidence type="ECO:0000313" key="3">
    <source>
        <dbReference type="EMBL" id="UYQ92460.1"/>
    </source>
</evidence>
<evidence type="ECO:0000256" key="1">
    <source>
        <dbReference type="ARBA" id="ARBA00023002"/>
    </source>
</evidence>
<dbReference type="RefSeq" id="WP_264280719.1">
    <property type="nucleotide sequence ID" value="NZ_CP107006.1"/>
</dbReference>
<organism evidence="3 4">
    <name type="scientific">Chitinophaga horti</name>
    <dbReference type="NCBI Taxonomy" id="2920382"/>
    <lineage>
        <taxon>Bacteria</taxon>
        <taxon>Pseudomonadati</taxon>
        <taxon>Bacteroidota</taxon>
        <taxon>Chitinophagia</taxon>
        <taxon>Chitinophagales</taxon>
        <taxon>Chitinophagaceae</taxon>
        <taxon>Chitinophaga</taxon>
    </lineage>
</organism>
<dbReference type="PANTHER" id="PTHR43818:SF11">
    <property type="entry name" value="BCDNA.GH03377"/>
    <property type="match status" value="1"/>
</dbReference>
<dbReference type="InterPro" id="IPR000683">
    <property type="entry name" value="Gfo/Idh/MocA-like_OxRdtase_N"/>
</dbReference>
<accession>A0ABY6IYK0</accession>
<dbReference type="SUPFAM" id="SSF55347">
    <property type="entry name" value="Glyceraldehyde-3-phosphate dehydrogenase-like, C-terminal domain"/>
    <property type="match status" value="1"/>
</dbReference>
<dbReference type="InterPro" id="IPR050463">
    <property type="entry name" value="Gfo/Idh/MocA_oxidrdct_glycsds"/>
</dbReference>
<dbReference type="EMBL" id="CP107006">
    <property type="protein sequence ID" value="UYQ92460.1"/>
    <property type="molecule type" value="Genomic_DNA"/>
</dbReference>
<dbReference type="InterPro" id="IPR036291">
    <property type="entry name" value="NAD(P)-bd_dom_sf"/>
</dbReference>
<dbReference type="Gene3D" id="3.40.50.720">
    <property type="entry name" value="NAD(P)-binding Rossmann-like Domain"/>
    <property type="match status" value="1"/>
</dbReference>
<keyword evidence="1" id="KW-0560">Oxidoreductase</keyword>
<dbReference type="Pfam" id="PF01408">
    <property type="entry name" value="GFO_IDH_MocA"/>
    <property type="match status" value="1"/>
</dbReference>